<reference evidence="4" key="1">
    <citation type="submission" date="2015-09" db="EMBL/GenBank/DDBJ databases">
        <authorList>
            <consortium name="Pathogen Informatics"/>
        </authorList>
    </citation>
    <scope>NUCLEOTIDE SEQUENCE</scope>
    <source>
        <strain evidence="4">2789STDY5834896</strain>
    </source>
</reference>
<feature type="domain" description="CobQ/CobB/MinD/ParA nucleotide binding" evidence="3">
    <location>
        <begin position="6"/>
        <end position="217"/>
    </location>
</feature>
<keyword evidence="4" id="KW-0132">Cell division</keyword>
<proteinExistence type="predicted"/>
<evidence type="ECO:0000256" key="1">
    <source>
        <dbReference type="ARBA" id="ARBA00022741"/>
    </source>
</evidence>
<dbReference type="AlphaFoldDB" id="A0A1C6J6N8"/>
<dbReference type="InterPro" id="IPR050625">
    <property type="entry name" value="ParA/MinD_ATPase"/>
</dbReference>
<organism evidence="4">
    <name type="scientific">uncultured Anaerotruncus sp</name>
    <dbReference type="NCBI Taxonomy" id="905011"/>
    <lineage>
        <taxon>Bacteria</taxon>
        <taxon>Bacillati</taxon>
        <taxon>Bacillota</taxon>
        <taxon>Clostridia</taxon>
        <taxon>Eubacteriales</taxon>
        <taxon>Oscillospiraceae</taxon>
        <taxon>Anaerotruncus</taxon>
        <taxon>environmental samples</taxon>
    </lineage>
</organism>
<dbReference type="EMBL" id="FMHG01000001">
    <property type="protein sequence ID" value="SCJ77666.1"/>
    <property type="molecule type" value="Genomic_DNA"/>
</dbReference>
<dbReference type="GO" id="GO:0016887">
    <property type="term" value="F:ATP hydrolysis activity"/>
    <property type="evidence" value="ECO:0007669"/>
    <property type="project" value="TreeGrafter"/>
</dbReference>
<dbReference type="Gene3D" id="3.40.50.300">
    <property type="entry name" value="P-loop containing nucleotide triphosphate hydrolases"/>
    <property type="match status" value="1"/>
</dbReference>
<evidence type="ECO:0000256" key="2">
    <source>
        <dbReference type="ARBA" id="ARBA00022840"/>
    </source>
</evidence>
<gene>
    <name evidence="4" type="primary">minD_2</name>
    <name evidence="4" type="ORF">SAMEA3545359_01951</name>
</gene>
<evidence type="ECO:0000313" key="4">
    <source>
        <dbReference type="EMBL" id="SCJ77666.1"/>
    </source>
</evidence>
<dbReference type="PANTHER" id="PTHR43384:SF6">
    <property type="entry name" value="SEPTUM SITE-DETERMINING PROTEIN MIND HOMOLOG, CHLOROPLASTIC"/>
    <property type="match status" value="1"/>
</dbReference>
<keyword evidence="1" id="KW-0547">Nucleotide-binding</keyword>
<dbReference type="GO" id="GO:0009898">
    <property type="term" value="C:cytoplasmic side of plasma membrane"/>
    <property type="evidence" value="ECO:0007669"/>
    <property type="project" value="TreeGrafter"/>
</dbReference>
<keyword evidence="4" id="KW-0131">Cell cycle</keyword>
<dbReference type="GO" id="GO:0051301">
    <property type="term" value="P:cell division"/>
    <property type="evidence" value="ECO:0007669"/>
    <property type="project" value="UniProtKB-KW"/>
</dbReference>
<dbReference type="Pfam" id="PF01656">
    <property type="entry name" value="CbiA"/>
    <property type="match status" value="1"/>
</dbReference>
<sequence length="245" mass="25709">MGDIALITSGKGGVGKTTVCFFTGVALAALGRKVLAIELDTGLRGLDIMAGISQQTVFHLGDVTEGRISADRAVVPCSFCPNLHILPAPFTPGSPIVPQKLFELCRAASRFYDYTLLDAPAGVGEGFRVGAYAADRAIIVTTPDIIAARDAGVVGQLLDDFPNIASRRLVINRVEPRDIAKSSVRDLDEVIDLAGAQLLGVVPMDHTVHLSATTGAPLPAKGLPARVFANIAARLEGAYIPLDVQ</sequence>
<dbReference type="SUPFAM" id="SSF52540">
    <property type="entry name" value="P-loop containing nucleoside triphosphate hydrolases"/>
    <property type="match status" value="1"/>
</dbReference>
<evidence type="ECO:0000259" key="3">
    <source>
        <dbReference type="Pfam" id="PF01656"/>
    </source>
</evidence>
<dbReference type="GO" id="GO:0005524">
    <property type="term" value="F:ATP binding"/>
    <property type="evidence" value="ECO:0007669"/>
    <property type="project" value="UniProtKB-KW"/>
</dbReference>
<dbReference type="PANTHER" id="PTHR43384">
    <property type="entry name" value="SEPTUM SITE-DETERMINING PROTEIN MIND HOMOLOG, CHLOROPLASTIC-RELATED"/>
    <property type="match status" value="1"/>
</dbReference>
<accession>A0A1C6J6N8</accession>
<dbReference type="GO" id="GO:0051782">
    <property type="term" value="P:negative regulation of cell division"/>
    <property type="evidence" value="ECO:0007669"/>
    <property type="project" value="TreeGrafter"/>
</dbReference>
<keyword evidence="2" id="KW-0067">ATP-binding</keyword>
<dbReference type="InterPro" id="IPR027417">
    <property type="entry name" value="P-loop_NTPase"/>
</dbReference>
<protein>
    <submittedName>
        <fullName evidence="4">Cell division inhibitor MinD</fullName>
    </submittedName>
</protein>
<dbReference type="GO" id="GO:0005829">
    <property type="term" value="C:cytosol"/>
    <property type="evidence" value="ECO:0007669"/>
    <property type="project" value="TreeGrafter"/>
</dbReference>
<dbReference type="InterPro" id="IPR002586">
    <property type="entry name" value="CobQ/CobB/MinD/ParA_Nub-bd_dom"/>
</dbReference>
<name>A0A1C6J6N8_9FIRM</name>